<evidence type="ECO:0000313" key="2">
    <source>
        <dbReference type="EMBL" id="PSN66419.1"/>
    </source>
</evidence>
<gene>
    <name evidence="2" type="ORF">BS50DRAFT_574848</name>
</gene>
<protein>
    <submittedName>
        <fullName evidence="2">Uncharacterized protein</fullName>
    </submittedName>
</protein>
<name>A0A2T2NM33_CORCC</name>
<evidence type="ECO:0000256" key="1">
    <source>
        <dbReference type="SAM" id="Phobius"/>
    </source>
</evidence>
<accession>A0A2T2NM33</accession>
<sequence>MECEIRGPVPHEGGRRVWKADEGWRGVGVVGVAEAKGGLPAVDGWVWGAKERRGKTRDRAITCPRAGPMGVGHGAEGEVWGMSQWCVGLVDSLWAVFAAFFCRSGTGFFSGSFLLVVFGWGIGRRAGV</sequence>
<keyword evidence="1" id="KW-0812">Transmembrane</keyword>
<proteinExistence type="predicted"/>
<evidence type="ECO:0000313" key="3">
    <source>
        <dbReference type="Proteomes" id="UP000240883"/>
    </source>
</evidence>
<reference evidence="2 3" key="1">
    <citation type="journal article" date="2018" name="Front. Microbiol.">
        <title>Genome-Wide Analysis of Corynespora cassiicola Leaf Fall Disease Putative Effectors.</title>
        <authorList>
            <person name="Lopez D."/>
            <person name="Ribeiro S."/>
            <person name="Label P."/>
            <person name="Fumanal B."/>
            <person name="Venisse J.S."/>
            <person name="Kohler A."/>
            <person name="de Oliveira R.R."/>
            <person name="Labutti K."/>
            <person name="Lipzen A."/>
            <person name="Lail K."/>
            <person name="Bauer D."/>
            <person name="Ohm R.A."/>
            <person name="Barry K.W."/>
            <person name="Spatafora J."/>
            <person name="Grigoriev I.V."/>
            <person name="Martin F.M."/>
            <person name="Pujade-Renaud V."/>
        </authorList>
    </citation>
    <scope>NUCLEOTIDE SEQUENCE [LARGE SCALE GENOMIC DNA]</scope>
    <source>
        <strain evidence="2 3">Philippines</strain>
    </source>
</reference>
<keyword evidence="1" id="KW-0472">Membrane</keyword>
<dbReference type="EMBL" id="KZ678136">
    <property type="protein sequence ID" value="PSN66419.1"/>
    <property type="molecule type" value="Genomic_DNA"/>
</dbReference>
<organism evidence="2 3">
    <name type="scientific">Corynespora cassiicola Philippines</name>
    <dbReference type="NCBI Taxonomy" id="1448308"/>
    <lineage>
        <taxon>Eukaryota</taxon>
        <taxon>Fungi</taxon>
        <taxon>Dikarya</taxon>
        <taxon>Ascomycota</taxon>
        <taxon>Pezizomycotina</taxon>
        <taxon>Dothideomycetes</taxon>
        <taxon>Pleosporomycetidae</taxon>
        <taxon>Pleosporales</taxon>
        <taxon>Corynesporascaceae</taxon>
        <taxon>Corynespora</taxon>
    </lineage>
</organism>
<keyword evidence="3" id="KW-1185">Reference proteome</keyword>
<feature type="transmembrane region" description="Helical" evidence="1">
    <location>
        <begin position="93"/>
        <end position="122"/>
    </location>
</feature>
<keyword evidence="1" id="KW-1133">Transmembrane helix</keyword>
<dbReference type="Proteomes" id="UP000240883">
    <property type="component" value="Unassembled WGS sequence"/>
</dbReference>
<dbReference type="AlphaFoldDB" id="A0A2T2NM33"/>